<dbReference type="Gene3D" id="1.10.287.3810">
    <property type="match status" value="1"/>
</dbReference>
<evidence type="ECO:0000313" key="1">
    <source>
        <dbReference type="EMBL" id="CUG88318.1"/>
    </source>
</evidence>
<sequence length="321" mass="36128">MEMISSPSTNTSVEGGDAQAVVVESKKPMPDKVTIINLITQCVTYLRRSETILTHAQGAFAIMETMHPADFIEFRDYLVPASGFQSVAFRSMEQLLGVPYKTRALVNGMDVFSYLHLEEQKQLADEGKLPSLHAVITRLLCRVKVPETFVQVYLDANRVVLEQQQYDIARAPRNDPKAKSLIENGVERMQQMLSDPVPWSDGLVLESDDEAQEYKKAVLAALFVISYRHENIFAPLATLLDALIATEEGLLLWRGRHLHMAERMIGRRSGTGGTSSGVGYLDVTRRYRIFHALWLVRKLFIRASALPAMQTYGIDEGHLFE</sequence>
<dbReference type="SUPFAM" id="SSF140959">
    <property type="entry name" value="Indolic compounds 2,3-dioxygenase-like"/>
    <property type="match status" value="1"/>
</dbReference>
<dbReference type="PANTHER" id="PTHR10138:SF0">
    <property type="entry name" value="TRYPTOPHAN 2,3-DIOXYGENASE"/>
    <property type="match status" value="1"/>
</dbReference>
<keyword evidence="2" id="KW-1185">Reference proteome</keyword>
<organism evidence="1 2">
    <name type="scientific">Bodo saltans</name>
    <name type="common">Flagellated protozoan</name>
    <dbReference type="NCBI Taxonomy" id="75058"/>
    <lineage>
        <taxon>Eukaryota</taxon>
        <taxon>Discoba</taxon>
        <taxon>Euglenozoa</taxon>
        <taxon>Kinetoplastea</taxon>
        <taxon>Metakinetoplastina</taxon>
        <taxon>Eubodonida</taxon>
        <taxon>Bodonidae</taxon>
        <taxon>Bodo</taxon>
    </lineage>
</organism>
<dbReference type="GO" id="GO:0004833">
    <property type="term" value="F:L-tryptophan 2,3-dioxygenase activity"/>
    <property type="evidence" value="ECO:0007669"/>
    <property type="project" value="InterPro"/>
</dbReference>
<dbReference type="InterPro" id="IPR037217">
    <property type="entry name" value="Trp/Indoleamine_2_3_dOase-like"/>
</dbReference>
<dbReference type="GO" id="GO:0020037">
    <property type="term" value="F:heme binding"/>
    <property type="evidence" value="ECO:0007669"/>
    <property type="project" value="InterPro"/>
</dbReference>
<dbReference type="GO" id="GO:0046872">
    <property type="term" value="F:metal ion binding"/>
    <property type="evidence" value="ECO:0007669"/>
    <property type="project" value="InterPro"/>
</dbReference>
<proteinExistence type="predicted"/>
<dbReference type="EMBL" id="CYKH01001631">
    <property type="protein sequence ID" value="CUG88318.1"/>
    <property type="molecule type" value="Genomic_DNA"/>
</dbReference>
<reference evidence="2" key="1">
    <citation type="submission" date="2015-09" db="EMBL/GenBank/DDBJ databases">
        <authorList>
            <consortium name="Pathogen Informatics"/>
        </authorList>
    </citation>
    <scope>NUCLEOTIDE SEQUENCE [LARGE SCALE GENOMIC DNA]</scope>
    <source>
        <strain evidence="2">Lake Konstanz</strain>
    </source>
</reference>
<dbReference type="Gene3D" id="1.20.58.480">
    <property type="match status" value="1"/>
</dbReference>
<dbReference type="GO" id="GO:0019441">
    <property type="term" value="P:L-tryptophan catabolic process to kynurenine"/>
    <property type="evidence" value="ECO:0007669"/>
    <property type="project" value="InterPro"/>
</dbReference>
<dbReference type="AlphaFoldDB" id="A0A0S4JH27"/>
<dbReference type="VEuPathDB" id="TriTrypDB:BSAL_01660"/>
<keyword evidence="1" id="KW-0223">Dioxygenase</keyword>
<dbReference type="PANTHER" id="PTHR10138">
    <property type="entry name" value="TRYPTOPHAN 2,3-DIOXYGENASE"/>
    <property type="match status" value="1"/>
</dbReference>
<dbReference type="InterPro" id="IPR004981">
    <property type="entry name" value="Trp_2_3_dOase"/>
</dbReference>
<keyword evidence="1" id="KW-0560">Oxidoreductase</keyword>
<dbReference type="GO" id="GO:0019442">
    <property type="term" value="P:L-tryptophan catabolic process to acetyl-CoA"/>
    <property type="evidence" value="ECO:0007669"/>
    <property type="project" value="TreeGrafter"/>
</dbReference>
<dbReference type="Pfam" id="PF03301">
    <property type="entry name" value="Trp_dioxygenase"/>
    <property type="match status" value="1"/>
</dbReference>
<dbReference type="OMA" id="FITIHQT"/>
<name>A0A0S4JH27_BODSA</name>
<protein>
    <submittedName>
        <fullName evidence="1">Tryptophan-dioxygenase oxidoreductase protein, putative</fullName>
    </submittedName>
</protein>
<gene>
    <name evidence="1" type="ORF">BSAL_01660</name>
</gene>
<evidence type="ECO:0000313" key="2">
    <source>
        <dbReference type="Proteomes" id="UP000051952"/>
    </source>
</evidence>
<dbReference type="OrthoDB" id="447477at2759"/>
<accession>A0A0S4JH27</accession>
<dbReference type="Proteomes" id="UP000051952">
    <property type="component" value="Unassembled WGS sequence"/>
</dbReference>